<protein>
    <submittedName>
        <fullName evidence="2">DUF192 domain-containing protein</fullName>
    </submittedName>
</protein>
<evidence type="ECO:0000313" key="3">
    <source>
        <dbReference type="Proteomes" id="UP000436016"/>
    </source>
</evidence>
<proteinExistence type="predicted"/>
<dbReference type="Pfam" id="PF02643">
    <property type="entry name" value="DUF192"/>
    <property type="match status" value="1"/>
</dbReference>
<dbReference type="InterPro" id="IPR003795">
    <property type="entry name" value="DUF192"/>
</dbReference>
<dbReference type="InterPro" id="IPR038695">
    <property type="entry name" value="Saro_0823-like_sf"/>
</dbReference>
<keyword evidence="3" id="KW-1185">Reference proteome</keyword>
<dbReference type="PANTHER" id="PTHR37953:SF1">
    <property type="entry name" value="UPF0127 PROTEIN MJ1496"/>
    <property type="match status" value="1"/>
</dbReference>
<name>A0A6B0TNI8_9RHOB</name>
<organism evidence="2 3">
    <name type="scientific">Oceanomicrobium pacificus</name>
    <dbReference type="NCBI Taxonomy" id="2692916"/>
    <lineage>
        <taxon>Bacteria</taxon>
        <taxon>Pseudomonadati</taxon>
        <taxon>Pseudomonadota</taxon>
        <taxon>Alphaproteobacteria</taxon>
        <taxon>Rhodobacterales</taxon>
        <taxon>Paracoccaceae</taxon>
        <taxon>Oceanomicrobium</taxon>
    </lineage>
</organism>
<dbReference type="AlphaFoldDB" id="A0A6B0TNI8"/>
<feature type="signal peptide" evidence="1">
    <location>
        <begin position="1"/>
        <end position="21"/>
    </location>
</feature>
<keyword evidence="1" id="KW-0732">Signal</keyword>
<accession>A0A6B0TNI8</accession>
<reference evidence="2 3" key="1">
    <citation type="submission" date="2019-12" db="EMBL/GenBank/DDBJ databases">
        <title>Strain KN286 was isolated from seawater, which was collected from Caroline Seamount in the tropical western Pacific.</title>
        <authorList>
            <person name="Wang Q."/>
        </authorList>
    </citation>
    <scope>NUCLEOTIDE SEQUENCE [LARGE SCALE GENOMIC DNA]</scope>
    <source>
        <strain evidence="2 3">KN286</strain>
    </source>
</reference>
<comment type="caution">
    <text evidence="2">The sequence shown here is derived from an EMBL/GenBank/DDBJ whole genome shotgun (WGS) entry which is preliminary data.</text>
</comment>
<dbReference type="EMBL" id="WUWG01000005">
    <property type="protein sequence ID" value="MXU66170.1"/>
    <property type="molecule type" value="Genomic_DNA"/>
</dbReference>
<dbReference type="Proteomes" id="UP000436016">
    <property type="component" value="Unassembled WGS sequence"/>
</dbReference>
<evidence type="ECO:0000256" key="1">
    <source>
        <dbReference type="SAM" id="SignalP"/>
    </source>
</evidence>
<dbReference type="Gene3D" id="2.60.120.1140">
    <property type="entry name" value="Protein of unknown function DUF192"/>
    <property type="match status" value="1"/>
</dbReference>
<gene>
    <name evidence="2" type="ORF">GSH16_11995</name>
</gene>
<sequence>MRHAVATALLAGFLWAPGAQAADTCEPGSVDVRSDRSTVRFSVEIADEEPERALGLMNRQELGRFASMLFIYERPIEAVFWMKNTLIPLDMIFADPTGTVTRVIANAEPLSLEHRRGGDNVQYVLEINGGLAERLGIGEGAVLRHPQMDQAQAAWPCPEAGADAQ</sequence>
<feature type="chain" id="PRO_5025636568" evidence="1">
    <location>
        <begin position="22"/>
        <end position="165"/>
    </location>
</feature>
<evidence type="ECO:0000313" key="2">
    <source>
        <dbReference type="EMBL" id="MXU66170.1"/>
    </source>
</evidence>
<dbReference type="PANTHER" id="PTHR37953">
    <property type="entry name" value="UPF0127 PROTEIN MJ1496"/>
    <property type="match status" value="1"/>
</dbReference>
<dbReference type="RefSeq" id="WP_160855421.1">
    <property type="nucleotide sequence ID" value="NZ_WUWG01000005.1"/>
</dbReference>